<dbReference type="InterPro" id="IPR015424">
    <property type="entry name" value="PyrdxlP-dep_Trfase"/>
</dbReference>
<dbReference type="InterPro" id="IPR050881">
    <property type="entry name" value="LL-DAP_aminotransferase"/>
</dbReference>
<dbReference type="RefSeq" id="WP_272720719.1">
    <property type="nucleotide sequence ID" value="NZ_JAQPYS010000073.1"/>
</dbReference>
<keyword evidence="2 4" id="KW-0032">Aminotransferase</keyword>
<dbReference type="InterPro" id="IPR015422">
    <property type="entry name" value="PyrdxlP-dep_Trfase_small"/>
</dbReference>
<dbReference type="Gene3D" id="3.90.1150.10">
    <property type="entry name" value="Aspartate Aminotransferase, domain 1"/>
    <property type="match status" value="1"/>
</dbReference>
<proteinExistence type="inferred from homology"/>
<dbReference type="EMBL" id="JAQPYS010000073">
    <property type="protein sequence ID" value="MDC7137334.1"/>
    <property type="molecule type" value="Genomic_DNA"/>
</dbReference>
<comment type="caution">
    <text evidence="6">The sequence shown here is derived from an EMBL/GenBank/DDBJ whole genome shotgun (WGS) entry which is preliminary data.</text>
</comment>
<evidence type="ECO:0000256" key="3">
    <source>
        <dbReference type="ARBA" id="ARBA00022679"/>
    </source>
</evidence>
<dbReference type="GO" id="GO:0008483">
    <property type="term" value="F:transaminase activity"/>
    <property type="evidence" value="ECO:0007669"/>
    <property type="project" value="UniProtKB-KW"/>
</dbReference>
<evidence type="ECO:0000256" key="4">
    <source>
        <dbReference type="RuleBase" id="RU000481"/>
    </source>
</evidence>
<dbReference type="InterPro" id="IPR015421">
    <property type="entry name" value="PyrdxlP-dep_Trfase_major"/>
</dbReference>
<dbReference type="PANTHER" id="PTHR42832">
    <property type="entry name" value="AMINO ACID AMINOTRANSFERASE"/>
    <property type="match status" value="1"/>
</dbReference>
<gene>
    <name evidence="6" type="ORF">PQG98_13460</name>
</gene>
<evidence type="ECO:0000256" key="1">
    <source>
        <dbReference type="ARBA" id="ARBA00001933"/>
    </source>
</evidence>
<accession>A0ABT5HA27</accession>
<evidence type="ECO:0000259" key="5">
    <source>
        <dbReference type="Pfam" id="PF00155"/>
    </source>
</evidence>
<name>A0ABT5HA27_9BACE</name>
<dbReference type="InterPro" id="IPR004838">
    <property type="entry name" value="NHTrfase_class1_PyrdxlP-BS"/>
</dbReference>
<dbReference type="PANTHER" id="PTHR42832:SF3">
    <property type="entry name" value="L-GLUTAMINE--4-(METHYLSULFANYL)-2-OXOBUTANOATE AMINOTRANSFERASE"/>
    <property type="match status" value="1"/>
</dbReference>
<keyword evidence="7" id="KW-1185">Reference proteome</keyword>
<protein>
    <recommendedName>
        <fullName evidence="4">Aminotransferase</fullName>
        <ecNumber evidence="4">2.6.1.-</ecNumber>
    </recommendedName>
</protein>
<dbReference type="SUPFAM" id="SSF53383">
    <property type="entry name" value="PLP-dependent transferases"/>
    <property type="match status" value="1"/>
</dbReference>
<feature type="domain" description="Aminotransferase class I/classII large" evidence="5">
    <location>
        <begin position="39"/>
        <end position="389"/>
    </location>
</feature>
<evidence type="ECO:0000313" key="7">
    <source>
        <dbReference type="Proteomes" id="UP001215398"/>
    </source>
</evidence>
<dbReference type="Pfam" id="PF00155">
    <property type="entry name" value="Aminotran_1_2"/>
    <property type="match status" value="1"/>
</dbReference>
<sequence>MQKESQMYKIAPADRLASVSEYYFSKKLKEVAQMNAEGKDVISLGIGSPDMPPSEKTIETLCSNAHDPNGHGYQPYVGIPELRKGFAAWYQRWYGVELNPNTEIQPLIGSKEGILHVTLAFVNPGEQVLVPNPGYPTYTSLSKILGAEVINYDLKEDENWMPDFEALERTDLSRVKLMWTNYPNMPTGANATPELYGRLVDFARRKNIVIVNDNPYSFILNEKPISILSVPGAKDCCIEFNSMSKSHNMPGWRIGMLASNAEFVQWILKVKSNIDSGMFRAMQLAAATALEAEADWYEGNNKNYRNRRHLAGEIMKTLGCTYDEKQVGMFLWGKIPASCKDVEELTEKVLHEARVFITPGFIFGSNGARYIRISLCCKDAKLEEALERIKTMTQCADSRCADKQNN</sequence>
<reference evidence="6 7" key="1">
    <citation type="submission" date="2023-01" db="EMBL/GenBank/DDBJ databases">
        <title>Exploring GABA producing Bacteroides strains toward improving mental health.</title>
        <authorList>
            <person name="Yousuf B."/>
            <person name="Bouhlel N.E."/>
            <person name="Mottawea W."/>
            <person name="Hammami R."/>
        </authorList>
    </citation>
    <scope>NUCLEOTIDE SEQUENCE [LARGE SCALE GENOMIC DNA]</scope>
    <source>
        <strain evidence="6 7">UO.H1054</strain>
    </source>
</reference>
<keyword evidence="3 4" id="KW-0808">Transferase</keyword>
<dbReference type="Gene3D" id="3.40.640.10">
    <property type="entry name" value="Type I PLP-dependent aspartate aminotransferase-like (Major domain)"/>
    <property type="match status" value="1"/>
</dbReference>
<evidence type="ECO:0000313" key="6">
    <source>
        <dbReference type="EMBL" id="MDC7137334.1"/>
    </source>
</evidence>
<comment type="cofactor">
    <cofactor evidence="1 4">
        <name>pyridoxal 5'-phosphate</name>
        <dbReference type="ChEBI" id="CHEBI:597326"/>
    </cofactor>
</comment>
<dbReference type="Proteomes" id="UP001215398">
    <property type="component" value="Unassembled WGS sequence"/>
</dbReference>
<dbReference type="PROSITE" id="PS00105">
    <property type="entry name" value="AA_TRANSFER_CLASS_1"/>
    <property type="match status" value="1"/>
</dbReference>
<comment type="similarity">
    <text evidence="4">Belongs to the class-I pyridoxal-phosphate-dependent aminotransferase family.</text>
</comment>
<evidence type="ECO:0000256" key="2">
    <source>
        <dbReference type="ARBA" id="ARBA00022576"/>
    </source>
</evidence>
<dbReference type="InterPro" id="IPR004839">
    <property type="entry name" value="Aminotransferase_I/II_large"/>
</dbReference>
<dbReference type="EC" id="2.6.1.-" evidence="4"/>
<organism evidence="6 7">
    <name type="scientific">Bacteroides zhangwenhongii</name>
    <dbReference type="NCBI Taxonomy" id="2650157"/>
    <lineage>
        <taxon>Bacteria</taxon>
        <taxon>Pseudomonadati</taxon>
        <taxon>Bacteroidota</taxon>
        <taxon>Bacteroidia</taxon>
        <taxon>Bacteroidales</taxon>
        <taxon>Bacteroidaceae</taxon>
        <taxon>Bacteroides</taxon>
    </lineage>
</organism>
<dbReference type="CDD" id="cd00609">
    <property type="entry name" value="AAT_like"/>
    <property type="match status" value="1"/>
</dbReference>